<protein>
    <submittedName>
        <fullName evidence="1">Uncharacterized protein</fullName>
    </submittedName>
</protein>
<evidence type="ECO:0000313" key="2">
    <source>
        <dbReference type="Proteomes" id="UP001141434"/>
    </source>
</evidence>
<dbReference type="RefSeq" id="XP_056510845.1">
    <property type="nucleotide sequence ID" value="XM_056658045.1"/>
</dbReference>
<evidence type="ECO:0000313" key="1">
    <source>
        <dbReference type="EMBL" id="KAJ5092650.1"/>
    </source>
</evidence>
<reference evidence="1" key="1">
    <citation type="submission" date="2022-11" db="EMBL/GenBank/DDBJ databases">
        <authorList>
            <person name="Petersen C."/>
        </authorList>
    </citation>
    <scope>NUCLEOTIDE SEQUENCE</scope>
    <source>
        <strain evidence="1">IBT 34128</strain>
    </source>
</reference>
<keyword evidence="2" id="KW-1185">Reference proteome</keyword>
<dbReference type="AlphaFoldDB" id="A0A9W9F368"/>
<reference evidence="1" key="2">
    <citation type="journal article" date="2023" name="IMA Fungus">
        <title>Comparative genomic study of the Penicillium genus elucidates a diverse pangenome and 15 lateral gene transfer events.</title>
        <authorList>
            <person name="Petersen C."/>
            <person name="Sorensen T."/>
            <person name="Nielsen M.R."/>
            <person name="Sondergaard T.E."/>
            <person name="Sorensen J.L."/>
            <person name="Fitzpatrick D.A."/>
            <person name="Frisvad J.C."/>
            <person name="Nielsen K.L."/>
        </authorList>
    </citation>
    <scope>NUCLEOTIDE SEQUENCE</scope>
    <source>
        <strain evidence="1">IBT 34128</strain>
    </source>
</reference>
<proteinExistence type="predicted"/>
<dbReference type="GeneID" id="81397214"/>
<dbReference type="Proteomes" id="UP001141434">
    <property type="component" value="Unassembled WGS sequence"/>
</dbReference>
<sequence length="168" mass="18941">MGAQSTAWIDLYIHLHAQATPAHDLPARQININEYANPEEQIPSGAAWWISRLERYDALWLRGNRLRGWSLHDLLANLLTKKANPHNYNATDYVSAPEFQVYNYYNLNMTGSRVETSGAGDRLFDIYATVDSNKVRMLAGAHLCTGHWTIRVNHMNALGFPSEGSVSI</sequence>
<organism evidence="1 2">
    <name type="scientific">Penicillium alfredii</name>
    <dbReference type="NCBI Taxonomy" id="1506179"/>
    <lineage>
        <taxon>Eukaryota</taxon>
        <taxon>Fungi</taxon>
        <taxon>Dikarya</taxon>
        <taxon>Ascomycota</taxon>
        <taxon>Pezizomycotina</taxon>
        <taxon>Eurotiomycetes</taxon>
        <taxon>Eurotiomycetidae</taxon>
        <taxon>Eurotiales</taxon>
        <taxon>Aspergillaceae</taxon>
        <taxon>Penicillium</taxon>
    </lineage>
</organism>
<accession>A0A9W9F368</accession>
<gene>
    <name evidence="1" type="ORF">NUU61_007520</name>
</gene>
<dbReference type="OrthoDB" id="3445803at2759"/>
<comment type="caution">
    <text evidence="1">The sequence shown here is derived from an EMBL/GenBank/DDBJ whole genome shotgun (WGS) entry which is preliminary data.</text>
</comment>
<name>A0A9W9F368_9EURO</name>
<dbReference type="EMBL" id="JAPMSZ010000009">
    <property type="protein sequence ID" value="KAJ5092650.1"/>
    <property type="molecule type" value="Genomic_DNA"/>
</dbReference>